<accession>A0A9D5KBB2</accession>
<comment type="caution">
    <text evidence="2">The sequence shown here is derived from an EMBL/GenBank/DDBJ whole genome shotgun (WGS) entry which is preliminary data.</text>
</comment>
<dbReference type="Pfam" id="PF13860">
    <property type="entry name" value="FlgD_ig"/>
    <property type="match status" value="1"/>
</dbReference>
<dbReference type="Gene3D" id="2.60.40.4070">
    <property type="match status" value="1"/>
</dbReference>
<evidence type="ECO:0000313" key="2">
    <source>
        <dbReference type="EMBL" id="MBD3365014.1"/>
    </source>
</evidence>
<proteinExistence type="predicted"/>
<organism evidence="2 3">
    <name type="scientific">candidate division WOR-3 bacterium</name>
    <dbReference type="NCBI Taxonomy" id="2052148"/>
    <lineage>
        <taxon>Bacteria</taxon>
        <taxon>Bacteria division WOR-3</taxon>
    </lineage>
</organism>
<feature type="non-terminal residue" evidence="2">
    <location>
        <position position="1"/>
    </location>
</feature>
<protein>
    <recommendedName>
        <fullName evidence="1">FlgD/Vpr Ig-like domain-containing protein</fullName>
    </recommendedName>
</protein>
<feature type="domain" description="FlgD/Vpr Ig-like" evidence="1">
    <location>
        <begin position="214"/>
        <end position="270"/>
    </location>
</feature>
<evidence type="ECO:0000259" key="1">
    <source>
        <dbReference type="Pfam" id="PF13860"/>
    </source>
</evidence>
<dbReference type="EMBL" id="WJKJ01000242">
    <property type="protein sequence ID" value="MBD3365014.1"/>
    <property type="molecule type" value="Genomic_DNA"/>
</dbReference>
<reference evidence="2" key="1">
    <citation type="submission" date="2019-11" db="EMBL/GenBank/DDBJ databases">
        <title>Microbial mats filling the niche in hypersaline microbial mats.</title>
        <authorList>
            <person name="Wong H.L."/>
            <person name="Macleod F.I."/>
            <person name="White R.A. III"/>
            <person name="Burns B.P."/>
        </authorList>
    </citation>
    <scope>NUCLEOTIDE SEQUENCE</scope>
    <source>
        <strain evidence="2">Bin_327</strain>
    </source>
</reference>
<gene>
    <name evidence="2" type="ORF">GF359_07345</name>
</gene>
<name>A0A9D5KBB2_UNCW3</name>
<sequence length="287" mass="31738">NWVASKDLTVQQFGYAWKDTDFVILKYILENPDAQTISDMYAGIIADFDMGYKARENRAGTIQGLDLAWTKQPDTDNPHVGVMLLEGNKANVSLLANPSYIYDTLLTGEESHIWNENTLFDFLSGELSFSSDSRKTDWTVVVSAGPFDIASQASDTVAFAFLAGDNLSDLEANAQACRDKWEELNESILEGETPRPLSLDITSVPRLISGRGLIAFSIPHRADVSLDVFDLTGRKIRTLHHGELPPGNHRISWDGLDAQGARVSKGVYFVMLSDGIEIITRKAVIVR</sequence>
<dbReference type="Proteomes" id="UP000630660">
    <property type="component" value="Unassembled WGS sequence"/>
</dbReference>
<evidence type="ECO:0000313" key="3">
    <source>
        <dbReference type="Proteomes" id="UP000630660"/>
    </source>
</evidence>
<dbReference type="InterPro" id="IPR025965">
    <property type="entry name" value="FlgD/Vpr_Ig-like"/>
</dbReference>
<dbReference type="AlphaFoldDB" id="A0A9D5KBB2"/>